<evidence type="ECO:0000313" key="2">
    <source>
        <dbReference type="EMBL" id="CAD6246721.1"/>
    </source>
</evidence>
<feature type="compositionally biased region" description="Low complexity" evidence="1">
    <location>
        <begin position="108"/>
        <end position="117"/>
    </location>
</feature>
<protein>
    <recommendedName>
        <fullName evidence="4">No apical meristem-associated C-terminal domain-containing protein</fullName>
    </recommendedName>
</protein>
<feature type="region of interest" description="Disordered" evidence="1">
    <location>
        <begin position="287"/>
        <end position="335"/>
    </location>
</feature>
<dbReference type="OrthoDB" id="693833at2759"/>
<evidence type="ECO:0008006" key="4">
    <source>
        <dbReference type="Google" id="ProtNLM"/>
    </source>
</evidence>
<feature type="compositionally biased region" description="Basic and acidic residues" evidence="1">
    <location>
        <begin position="124"/>
        <end position="139"/>
    </location>
</feature>
<proteinExistence type="predicted"/>
<accession>A0A811PL72</accession>
<feature type="region of interest" description="Disordered" evidence="1">
    <location>
        <begin position="108"/>
        <end position="139"/>
    </location>
</feature>
<gene>
    <name evidence="2" type="ORF">NCGR_LOCUS30966</name>
</gene>
<dbReference type="Proteomes" id="UP000604825">
    <property type="component" value="Unassembled WGS sequence"/>
</dbReference>
<dbReference type="PANTHER" id="PTHR45023:SF15">
    <property type="entry name" value="OS07G0575233 PROTEIN"/>
    <property type="match status" value="1"/>
</dbReference>
<sequence length="392" mass="44328">MEPSEESFGRLFATDPRNPRADNTSFQHMPNFAPNTFNQTQFPTPPPPFYHSHYPQHSQPTHAMHNLNPFGDVGNLQKYALFSPSYQGFQPLPNFGFPGGMFVGAAGGASSHGSGSATPQSQIRELEKDGEKEDLSANSLDEGRRTVRINYTEDDNLCLVSLWIKHSVDLIRVTDQSREAYWNKIAKAFNSGLAEGARRKSKGLLKSHWGRINAAVTKFNGVYGRMTYCSGESDDMVMDKACAAFKRENKKKPFTLEYVWKIMRKEPKWYRSILGMDCSEKNKRTEVDESGAYTSYSNQDTNEGETFKEVQPEGQKKAKARMKEKGKGKAILQSPLGSQPYEDMVLFHDAMLKRASALEKTTEASKEQVRMDKTKNYMQQLDKDASNMSQQY</sequence>
<evidence type="ECO:0000313" key="3">
    <source>
        <dbReference type="Proteomes" id="UP000604825"/>
    </source>
</evidence>
<evidence type="ECO:0000256" key="1">
    <source>
        <dbReference type="SAM" id="MobiDB-lite"/>
    </source>
</evidence>
<name>A0A811PL72_9POAL</name>
<feature type="region of interest" description="Disordered" evidence="1">
    <location>
        <begin position="1"/>
        <end position="25"/>
    </location>
</feature>
<dbReference type="EMBL" id="CAJGYO010000007">
    <property type="protein sequence ID" value="CAD6246721.1"/>
    <property type="molecule type" value="Genomic_DNA"/>
</dbReference>
<dbReference type="AlphaFoldDB" id="A0A811PL72"/>
<comment type="caution">
    <text evidence="2">The sequence shown here is derived from an EMBL/GenBank/DDBJ whole genome shotgun (WGS) entry which is preliminary data.</text>
</comment>
<organism evidence="2 3">
    <name type="scientific">Miscanthus lutarioriparius</name>
    <dbReference type="NCBI Taxonomy" id="422564"/>
    <lineage>
        <taxon>Eukaryota</taxon>
        <taxon>Viridiplantae</taxon>
        <taxon>Streptophyta</taxon>
        <taxon>Embryophyta</taxon>
        <taxon>Tracheophyta</taxon>
        <taxon>Spermatophyta</taxon>
        <taxon>Magnoliopsida</taxon>
        <taxon>Liliopsida</taxon>
        <taxon>Poales</taxon>
        <taxon>Poaceae</taxon>
        <taxon>PACMAD clade</taxon>
        <taxon>Panicoideae</taxon>
        <taxon>Andropogonodae</taxon>
        <taxon>Andropogoneae</taxon>
        <taxon>Saccharinae</taxon>
        <taxon>Miscanthus</taxon>
    </lineage>
</organism>
<keyword evidence="3" id="KW-1185">Reference proteome</keyword>
<feature type="compositionally biased region" description="Polar residues" evidence="1">
    <location>
        <begin position="292"/>
        <end position="301"/>
    </location>
</feature>
<dbReference type="PANTHER" id="PTHR45023">
    <property type="match status" value="1"/>
</dbReference>
<feature type="compositionally biased region" description="Basic and acidic residues" evidence="1">
    <location>
        <begin position="305"/>
        <end position="327"/>
    </location>
</feature>
<reference evidence="2" key="1">
    <citation type="submission" date="2020-10" db="EMBL/GenBank/DDBJ databases">
        <authorList>
            <person name="Han B."/>
            <person name="Lu T."/>
            <person name="Zhao Q."/>
            <person name="Huang X."/>
            <person name="Zhao Y."/>
        </authorList>
    </citation>
    <scope>NUCLEOTIDE SEQUENCE</scope>
</reference>